<evidence type="ECO:0000256" key="3">
    <source>
        <dbReference type="RuleBase" id="RU000363"/>
    </source>
</evidence>
<organism evidence="5 6">
    <name type="scientific">Tolypocladium paradoxum</name>
    <dbReference type="NCBI Taxonomy" id="94208"/>
    <lineage>
        <taxon>Eukaryota</taxon>
        <taxon>Fungi</taxon>
        <taxon>Dikarya</taxon>
        <taxon>Ascomycota</taxon>
        <taxon>Pezizomycotina</taxon>
        <taxon>Sordariomycetes</taxon>
        <taxon>Hypocreomycetidae</taxon>
        <taxon>Hypocreales</taxon>
        <taxon>Ophiocordycipitaceae</taxon>
        <taxon>Tolypocladium</taxon>
    </lineage>
</organism>
<proteinExistence type="inferred from homology"/>
<dbReference type="PANTHER" id="PTHR43544:SF36">
    <property type="entry name" value="CHAIN OXIDOREDUCTASE (CSGA), PUTATIVE (AFU_ORTHOLOGUE AFUA_4G00910)-RELATED"/>
    <property type="match status" value="1"/>
</dbReference>
<comment type="similarity">
    <text evidence="1 3">Belongs to the short-chain dehydrogenases/reductases (SDR) family.</text>
</comment>
<dbReference type="Pfam" id="PF00106">
    <property type="entry name" value="adh_short"/>
    <property type="match status" value="1"/>
</dbReference>
<dbReference type="SUPFAM" id="SSF51735">
    <property type="entry name" value="NAD(P)-binding Rossmann-fold domains"/>
    <property type="match status" value="1"/>
</dbReference>
<dbReference type="GO" id="GO:0016491">
    <property type="term" value="F:oxidoreductase activity"/>
    <property type="evidence" value="ECO:0007669"/>
    <property type="project" value="UniProtKB-KW"/>
</dbReference>
<comment type="caution">
    <text evidence="5">The sequence shown here is derived from an EMBL/GenBank/DDBJ whole genome shotgun (WGS) entry which is preliminary data.</text>
</comment>
<reference evidence="5 6" key="1">
    <citation type="submission" date="2018-01" db="EMBL/GenBank/DDBJ databases">
        <title>Harnessing the power of phylogenomics to disentangle the directionality and signatures of interkingdom host jumping in the parasitic fungal genus Tolypocladium.</title>
        <authorList>
            <person name="Quandt C.A."/>
            <person name="Patterson W."/>
            <person name="Spatafora J.W."/>
        </authorList>
    </citation>
    <scope>NUCLEOTIDE SEQUENCE [LARGE SCALE GENOMIC DNA]</scope>
    <source>
        <strain evidence="5 6">NRBC 100945</strain>
    </source>
</reference>
<dbReference type="Gene3D" id="3.40.50.720">
    <property type="entry name" value="NAD(P)-binding Rossmann-like Domain"/>
    <property type="match status" value="1"/>
</dbReference>
<accession>A0A2S4L1B4</accession>
<evidence type="ECO:0000313" key="5">
    <source>
        <dbReference type="EMBL" id="POR36187.1"/>
    </source>
</evidence>
<dbReference type="GO" id="GO:0005737">
    <property type="term" value="C:cytoplasm"/>
    <property type="evidence" value="ECO:0007669"/>
    <property type="project" value="TreeGrafter"/>
</dbReference>
<feature type="domain" description="Ketoreductase" evidence="4">
    <location>
        <begin position="2"/>
        <end position="195"/>
    </location>
</feature>
<evidence type="ECO:0000256" key="1">
    <source>
        <dbReference type="ARBA" id="ARBA00006484"/>
    </source>
</evidence>
<dbReference type="PRINTS" id="PR00080">
    <property type="entry name" value="SDRFAMILY"/>
</dbReference>
<evidence type="ECO:0000256" key="2">
    <source>
        <dbReference type="ARBA" id="ARBA00023002"/>
    </source>
</evidence>
<dbReference type="PANTHER" id="PTHR43544">
    <property type="entry name" value="SHORT-CHAIN DEHYDROGENASE/REDUCTASE"/>
    <property type="match status" value="1"/>
</dbReference>
<keyword evidence="2" id="KW-0560">Oxidoreductase</keyword>
<evidence type="ECO:0000313" key="6">
    <source>
        <dbReference type="Proteomes" id="UP000237481"/>
    </source>
</evidence>
<dbReference type="InterPro" id="IPR002347">
    <property type="entry name" value="SDR_fam"/>
</dbReference>
<dbReference type="Proteomes" id="UP000237481">
    <property type="component" value="Unassembled WGS sequence"/>
</dbReference>
<evidence type="ECO:0000259" key="4">
    <source>
        <dbReference type="SMART" id="SM00822"/>
    </source>
</evidence>
<dbReference type="OrthoDB" id="5296at2759"/>
<dbReference type="SMART" id="SM00822">
    <property type="entry name" value="PKS_KR"/>
    <property type="match status" value="1"/>
</dbReference>
<dbReference type="CDD" id="cd05325">
    <property type="entry name" value="carb_red_sniffer_like_SDR_c"/>
    <property type="match status" value="1"/>
</dbReference>
<gene>
    <name evidence="5" type="ORF">TPAR_03617</name>
</gene>
<dbReference type="EMBL" id="PKSG01000353">
    <property type="protein sequence ID" value="POR36187.1"/>
    <property type="molecule type" value="Genomic_DNA"/>
</dbReference>
<dbReference type="InterPro" id="IPR036291">
    <property type="entry name" value="NAD(P)-bd_dom_sf"/>
</dbReference>
<dbReference type="PRINTS" id="PR00081">
    <property type="entry name" value="GDHRDH"/>
</dbReference>
<keyword evidence="6" id="KW-1185">Reference proteome</keyword>
<name>A0A2S4L1B4_9HYPO</name>
<protein>
    <submittedName>
        <fullName evidence="5">Short chain oxidoreductase</fullName>
    </submittedName>
</protein>
<sequence>MASYLVTGASRGLGLGLCAALAAKPAAEVSVVYAAMRTETDALKQLVAKSPGRVELVAMDVTSEPSVGRAAGEVERSLGGKGLDVVVNAAGVMTVTPDGIETMSDLDKTLNTNVTSAHLVTSAFLPLLKKGTLKKVVNLSSAHGSIAMAPDFMSSPAPAYKISKAALNMLTAQYAQSLASQGFTVIAISPGWVRTDMGGARGDLDVETSVEATLDVVSRAAASDNGKFLNIHVPGWEKAEGSNQYDGGQLPW</sequence>
<dbReference type="AlphaFoldDB" id="A0A2S4L1B4"/>
<dbReference type="InterPro" id="IPR051468">
    <property type="entry name" value="Fungal_SecMetab_SDRs"/>
</dbReference>
<dbReference type="InterPro" id="IPR057326">
    <property type="entry name" value="KR_dom"/>
</dbReference>